<evidence type="ECO:0000256" key="1">
    <source>
        <dbReference type="SAM" id="Phobius"/>
    </source>
</evidence>
<reference evidence="2" key="1">
    <citation type="submission" date="2020-08" db="EMBL/GenBank/DDBJ databases">
        <title>Sulfitobacter aestuariivivens sp. nov., isolated from a tidal flat.</title>
        <authorList>
            <person name="Park S."/>
            <person name="Yoon J.-H."/>
        </authorList>
    </citation>
    <scope>NUCLEOTIDE SEQUENCE</scope>
    <source>
        <strain evidence="2">TSTF-M16</strain>
    </source>
</reference>
<keyword evidence="1" id="KW-0472">Membrane</keyword>
<name>A0A927HH25_9RHOB</name>
<dbReference type="AlphaFoldDB" id="A0A927HH25"/>
<accession>A0A927HH25</accession>
<evidence type="ECO:0000313" key="2">
    <source>
        <dbReference type="EMBL" id="MBD3666054.1"/>
    </source>
</evidence>
<comment type="caution">
    <text evidence="2">The sequence shown here is derived from an EMBL/GenBank/DDBJ whole genome shotgun (WGS) entry which is preliminary data.</text>
</comment>
<dbReference type="RefSeq" id="WP_191077069.1">
    <property type="nucleotide sequence ID" value="NZ_JACTAG010000003.1"/>
</dbReference>
<evidence type="ECO:0000313" key="3">
    <source>
        <dbReference type="Proteomes" id="UP000635142"/>
    </source>
</evidence>
<keyword evidence="1" id="KW-0812">Transmembrane</keyword>
<dbReference type="Proteomes" id="UP000635142">
    <property type="component" value="Unassembled WGS sequence"/>
</dbReference>
<sequence>MTDQKNPSGDNATPIPKDFGLENEHPMLTMPFSLRVGDQVFEGSRLSVTQMEVSSPVGEAVPGTRRLGTLKFPFEDFSVTLTADVTVQGQSGDTLTLLFSEPTGAHLAQLRYLINSYIAGDLVTLKGMMSYTGPTQPKAPKAAVQRSVRDRARSIGVALASLLFVLVAATVVFGRYTTAYELHPVFIDRGGQSMQATVAGQLTYLDGDAAVGDVAYTIAATTGDVLSFQMPREGEVQLASEIYEGATVLPEDLILTIFDDSSSLRLRTMISIEGLTRALQGDPARIELNDGRKYPVEVLVKDTTRAAALTGDLYVPVDLAVKGEGLDPVDVGKSARLRLSKTLLGVFGVRQETE</sequence>
<keyword evidence="3" id="KW-1185">Reference proteome</keyword>
<keyword evidence="1" id="KW-1133">Transmembrane helix</keyword>
<feature type="transmembrane region" description="Helical" evidence="1">
    <location>
        <begin position="155"/>
        <end position="176"/>
    </location>
</feature>
<dbReference type="EMBL" id="JACTAG010000003">
    <property type="protein sequence ID" value="MBD3666054.1"/>
    <property type="molecule type" value="Genomic_DNA"/>
</dbReference>
<organism evidence="2 3">
    <name type="scientific">Sulfitobacter aestuariivivens</name>
    <dbReference type="NCBI Taxonomy" id="2766981"/>
    <lineage>
        <taxon>Bacteria</taxon>
        <taxon>Pseudomonadati</taxon>
        <taxon>Pseudomonadota</taxon>
        <taxon>Alphaproteobacteria</taxon>
        <taxon>Rhodobacterales</taxon>
        <taxon>Roseobacteraceae</taxon>
        <taxon>Sulfitobacter</taxon>
    </lineage>
</organism>
<gene>
    <name evidence="2" type="ORF">H9Q16_19115</name>
</gene>
<proteinExistence type="predicted"/>
<protein>
    <submittedName>
        <fullName evidence="2">Uncharacterized protein</fullName>
    </submittedName>
</protein>